<organism evidence="2 3">
    <name type="scientific">Flavobacterium akiainvivens</name>
    <dbReference type="NCBI Taxonomy" id="1202724"/>
    <lineage>
        <taxon>Bacteria</taxon>
        <taxon>Pseudomonadati</taxon>
        <taxon>Bacteroidota</taxon>
        <taxon>Flavobacteriia</taxon>
        <taxon>Flavobacteriales</taxon>
        <taxon>Flavobacteriaceae</taxon>
        <taxon>Flavobacterium</taxon>
    </lineage>
</organism>
<accession>A0A0M9VIA7</accession>
<feature type="domain" description="DUF6705" evidence="1">
    <location>
        <begin position="15"/>
        <end position="174"/>
    </location>
</feature>
<keyword evidence="3" id="KW-1185">Reference proteome</keyword>
<dbReference type="EMBL" id="LIYD01000005">
    <property type="protein sequence ID" value="KOS06460.1"/>
    <property type="molecule type" value="Genomic_DNA"/>
</dbReference>
<dbReference type="STRING" id="1202724.AM493_10745"/>
<dbReference type="Proteomes" id="UP000037755">
    <property type="component" value="Unassembled WGS sequence"/>
</dbReference>
<dbReference type="PATRIC" id="fig|1202724.3.peg.2229"/>
<dbReference type="InterPro" id="IPR046551">
    <property type="entry name" value="DUF6705"/>
</dbReference>
<name>A0A0M9VIA7_9FLAO</name>
<comment type="caution">
    <text evidence="2">The sequence shown here is derived from an EMBL/GenBank/DDBJ whole genome shotgun (WGS) entry which is preliminary data.</text>
</comment>
<reference evidence="2 3" key="1">
    <citation type="submission" date="2015-08" db="EMBL/GenBank/DDBJ databases">
        <title>Whole genome sequence of Flavobacterium akiainvivens IK-1T, from decaying Wikstroemia oahuensis, an endemic Hawaiian shrub.</title>
        <authorList>
            <person name="Wan X."/>
            <person name="Hou S."/>
            <person name="Saito J."/>
            <person name="Donachie S."/>
        </authorList>
    </citation>
    <scope>NUCLEOTIDE SEQUENCE [LARGE SCALE GENOMIC DNA]</scope>
    <source>
        <strain evidence="2 3">IK-1</strain>
    </source>
</reference>
<evidence type="ECO:0000313" key="3">
    <source>
        <dbReference type="Proteomes" id="UP000037755"/>
    </source>
</evidence>
<gene>
    <name evidence="2" type="ORF">AM493_10745</name>
</gene>
<evidence type="ECO:0000259" key="1">
    <source>
        <dbReference type="Pfam" id="PF20448"/>
    </source>
</evidence>
<dbReference type="AlphaFoldDB" id="A0A0M9VIA7"/>
<protein>
    <recommendedName>
        <fullName evidence="1">DUF6705 domain-containing protein</fullName>
    </recommendedName>
</protein>
<proteinExistence type="predicted"/>
<sequence>MEDMADSKVAGAWYKDVNNEFGKFVGTWKFENTATNTSFTIKLQKKESFYIPLFNYYQDLLVGEYRYVQNGVEIVNTLSNLNVLHTDEYDYNITGYVLLDVNTATLGSRKKILLNFKDPQRDYLDVNIIVTFIPAMIGSPAKINVTWGGQLSFVEEGQPTEIRVPEQEYILTKQP</sequence>
<evidence type="ECO:0000313" key="2">
    <source>
        <dbReference type="EMBL" id="KOS06460.1"/>
    </source>
</evidence>
<dbReference type="Pfam" id="PF20448">
    <property type="entry name" value="DUF6705"/>
    <property type="match status" value="1"/>
</dbReference>